<dbReference type="PROSITE" id="PS50011">
    <property type="entry name" value="PROTEIN_KINASE_DOM"/>
    <property type="match status" value="1"/>
</dbReference>
<accession>A0A7R9GJF5</accession>
<keyword evidence="11" id="KW-1185">Reference proteome</keyword>
<evidence type="ECO:0000256" key="1">
    <source>
        <dbReference type="ARBA" id="ARBA00022527"/>
    </source>
</evidence>
<dbReference type="Proteomes" id="UP000678499">
    <property type="component" value="Unassembled WGS sequence"/>
</dbReference>
<evidence type="ECO:0000256" key="3">
    <source>
        <dbReference type="ARBA" id="ARBA00022741"/>
    </source>
</evidence>
<dbReference type="CDD" id="cd14017">
    <property type="entry name" value="STKc_TTBK"/>
    <property type="match status" value="1"/>
</dbReference>
<feature type="non-terminal residue" evidence="10">
    <location>
        <position position="1"/>
    </location>
</feature>
<dbReference type="InterPro" id="IPR011009">
    <property type="entry name" value="Kinase-like_dom_sf"/>
</dbReference>
<name>A0A7R9GJF5_9CRUS</name>
<keyword evidence="2" id="KW-0808">Transferase</keyword>
<evidence type="ECO:0000313" key="11">
    <source>
        <dbReference type="Proteomes" id="UP000678499"/>
    </source>
</evidence>
<dbReference type="EMBL" id="CAJPEX010009698">
    <property type="protein sequence ID" value="CAG0924929.1"/>
    <property type="molecule type" value="Genomic_DNA"/>
</dbReference>
<dbReference type="EMBL" id="OA891735">
    <property type="protein sequence ID" value="CAD7284777.1"/>
    <property type="molecule type" value="Genomic_DNA"/>
</dbReference>
<evidence type="ECO:0000256" key="8">
    <source>
        <dbReference type="SAM" id="Coils"/>
    </source>
</evidence>
<reference evidence="10" key="1">
    <citation type="submission" date="2020-11" db="EMBL/GenBank/DDBJ databases">
        <authorList>
            <person name="Tran Van P."/>
        </authorList>
    </citation>
    <scope>NUCLEOTIDE SEQUENCE</scope>
</reference>
<dbReference type="InterPro" id="IPR047916">
    <property type="entry name" value="TTBK_Asator-like_STKc"/>
</dbReference>
<keyword evidence="5 7" id="KW-0067">ATP-binding</keyword>
<evidence type="ECO:0000256" key="4">
    <source>
        <dbReference type="ARBA" id="ARBA00022777"/>
    </source>
</evidence>
<dbReference type="InterPro" id="IPR000719">
    <property type="entry name" value="Prot_kinase_dom"/>
</dbReference>
<dbReference type="InterPro" id="IPR050235">
    <property type="entry name" value="CK1_Ser-Thr_kinase"/>
</dbReference>
<comment type="similarity">
    <text evidence="6">Belongs to the protein kinase superfamily. CK1 Ser/Thr protein kinase family.</text>
</comment>
<gene>
    <name evidence="10" type="ORF">NMOB1V02_LOCUS12381</name>
</gene>
<dbReference type="PROSITE" id="PS00107">
    <property type="entry name" value="PROTEIN_KINASE_ATP"/>
    <property type="match status" value="1"/>
</dbReference>
<evidence type="ECO:0000256" key="7">
    <source>
        <dbReference type="PROSITE-ProRule" id="PRU10141"/>
    </source>
</evidence>
<proteinExistence type="inferred from homology"/>
<dbReference type="GO" id="GO:0004674">
    <property type="term" value="F:protein serine/threonine kinase activity"/>
    <property type="evidence" value="ECO:0007669"/>
    <property type="project" value="UniProtKB-KW"/>
</dbReference>
<dbReference type="Pfam" id="PF00069">
    <property type="entry name" value="Pkinase"/>
    <property type="match status" value="1"/>
</dbReference>
<dbReference type="AlphaFoldDB" id="A0A7R9GJF5"/>
<dbReference type="SMART" id="SM00220">
    <property type="entry name" value="S_TKc"/>
    <property type="match status" value="1"/>
</dbReference>
<evidence type="ECO:0000259" key="9">
    <source>
        <dbReference type="PROSITE" id="PS50011"/>
    </source>
</evidence>
<keyword evidence="4" id="KW-0418">Kinase</keyword>
<feature type="binding site" evidence="7">
    <location>
        <position position="27"/>
    </location>
    <ligand>
        <name>ATP</name>
        <dbReference type="ChEBI" id="CHEBI:30616"/>
    </ligand>
</feature>
<dbReference type="SUPFAM" id="SSF56112">
    <property type="entry name" value="Protein kinase-like (PK-like)"/>
    <property type="match status" value="1"/>
</dbReference>
<evidence type="ECO:0000256" key="6">
    <source>
        <dbReference type="ARBA" id="ARBA00061588"/>
    </source>
</evidence>
<dbReference type="Gene3D" id="1.10.510.10">
    <property type="entry name" value="Transferase(Phosphotransferase) domain 1"/>
    <property type="match status" value="1"/>
</dbReference>
<evidence type="ECO:0000313" key="10">
    <source>
        <dbReference type="EMBL" id="CAD7284777.1"/>
    </source>
</evidence>
<dbReference type="FunFam" id="3.30.200.20:FF:000358">
    <property type="entry name" value="Tau tubulin kinase 2b"/>
    <property type="match status" value="1"/>
</dbReference>
<feature type="coiled-coil region" evidence="8">
    <location>
        <begin position="21"/>
        <end position="48"/>
    </location>
</feature>
<dbReference type="GO" id="GO:0015630">
    <property type="term" value="C:microtubule cytoskeleton"/>
    <property type="evidence" value="ECO:0007669"/>
    <property type="project" value="UniProtKB-ARBA"/>
</dbReference>
<dbReference type="InterPro" id="IPR017441">
    <property type="entry name" value="Protein_kinase_ATP_BS"/>
</dbReference>
<organism evidence="10">
    <name type="scientific">Notodromas monacha</name>
    <dbReference type="NCBI Taxonomy" id="399045"/>
    <lineage>
        <taxon>Eukaryota</taxon>
        <taxon>Metazoa</taxon>
        <taxon>Ecdysozoa</taxon>
        <taxon>Arthropoda</taxon>
        <taxon>Crustacea</taxon>
        <taxon>Oligostraca</taxon>
        <taxon>Ostracoda</taxon>
        <taxon>Podocopa</taxon>
        <taxon>Podocopida</taxon>
        <taxon>Cypridocopina</taxon>
        <taxon>Cypridoidea</taxon>
        <taxon>Cyprididae</taxon>
        <taxon>Notodromas</taxon>
    </lineage>
</organism>
<dbReference type="Gene3D" id="3.30.200.20">
    <property type="entry name" value="Phosphorylase Kinase, domain 1"/>
    <property type="match status" value="1"/>
</dbReference>
<keyword evidence="1" id="KW-0723">Serine/threonine-protein kinase</keyword>
<protein>
    <recommendedName>
        <fullName evidence="9">Protein kinase domain-containing protein</fullName>
    </recommendedName>
</protein>
<dbReference type="OrthoDB" id="5979581at2759"/>
<keyword evidence="8" id="KW-0175">Coiled coil</keyword>
<sequence length="194" mass="21982">TKKIGGGGFGEIYEGIDLISKEAVALKLESAKQQKQVLKMEVAVLKKLQGKDHVCRFIGCGRNTFSLSTTLRLGVQILRAIENIHEVGFLHRDVKPSNFAMGRAQHLGRKVFMLDFGLARQYTNATGEVRTPRAAAGFRGTVRYASLNAHKNKEMGRHDDLWSLFYMLVEFVNGSLPWRKIKDKEQVRRRCCRC</sequence>
<keyword evidence="3 7" id="KW-0547">Nucleotide-binding</keyword>
<evidence type="ECO:0000256" key="2">
    <source>
        <dbReference type="ARBA" id="ARBA00022679"/>
    </source>
</evidence>
<dbReference type="PANTHER" id="PTHR11909">
    <property type="entry name" value="CASEIN KINASE-RELATED"/>
    <property type="match status" value="1"/>
</dbReference>
<evidence type="ECO:0000256" key="5">
    <source>
        <dbReference type="ARBA" id="ARBA00022840"/>
    </source>
</evidence>
<dbReference type="GO" id="GO:0005524">
    <property type="term" value="F:ATP binding"/>
    <property type="evidence" value="ECO:0007669"/>
    <property type="project" value="UniProtKB-UniRule"/>
</dbReference>
<feature type="domain" description="Protein kinase" evidence="9">
    <location>
        <begin position="1"/>
        <end position="194"/>
    </location>
</feature>